<name>A0ABZ0Q8C3_9VIBR</name>
<feature type="domain" description="DUF1989" evidence="1">
    <location>
        <begin position="13"/>
        <end position="183"/>
    </location>
</feature>
<evidence type="ECO:0000313" key="2">
    <source>
        <dbReference type="EMBL" id="WPC72655.1"/>
    </source>
</evidence>
<dbReference type="NCBIfam" id="TIGR03425">
    <property type="entry name" value="urea_degr_2"/>
    <property type="match status" value="1"/>
</dbReference>
<dbReference type="PANTHER" id="PTHR31527:SF0">
    <property type="entry name" value="RE64534P"/>
    <property type="match status" value="1"/>
</dbReference>
<protein>
    <submittedName>
        <fullName evidence="2">Urea carboxylase-associated family protein</fullName>
    </submittedName>
</protein>
<dbReference type="RefSeq" id="WP_261892223.1">
    <property type="nucleotide sequence ID" value="NZ_AP024895.1"/>
</dbReference>
<evidence type="ECO:0000313" key="3">
    <source>
        <dbReference type="Proteomes" id="UP001304071"/>
    </source>
</evidence>
<dbReference type="InterPro" id="IPR018959">
    <property type="entry name" value="DUF1989"/>
</dbReference>
<reference evidence="2 3" key="1">
    <citation type="submission" date="2023-11" db="EMBL/GenBank/DDBJ databases">
        <title>Plant-associative lifestyle of Vibrio porteresiae and its evolutionary dynamics.</title>
        <authorList>
            <person name="Rameshkumar N."/>
            <person name="Kirti K."/>
        </authorList>
    </citation>
    <scope>NUCLEOTIDE SEQUENCE [LARGE SCALE GENOMIC DNA]</scope>
    <source>
        <strain evidence="2 3">MSSRF30</strain>
    </source>
</reference>
<accession>A0ABZ0Q8C3</accession>
<dbReference type="PANTHER" id="PTHR31527">
    <property type="entry name" value="RE64534P"/>
    <property type="match status" value="1"/>
</dbReference>
<evidence type="ECO:0000259" key="1">
    <source>
        <dbReference type="Pfam" id="PF09347"/>
    </source>
</evidence>
<dbReference type="EMBL" id="CP138203">
    <property type="protein sequence ID" value="WPC72655.1"/>
    <property type="molecule type" value="Genomic_DNA"/>
</dbReference>
<proteinExistence type="predicted"/>
<dbReference type="InterPro" id="IPR017792">
    <property type="entry name" value="UAAP1"/>
</dbReference>
<dbReference type="Pfam" id="PF09347">
    <property type="entry name" value="DUF1989"/>
    <property type="match status" value="1"/>
</dbReference>
<organism evidence="2 3">
    <name type="scientific">Vibrio porteresiae DSM 19223</name>
    <dbReference type="NCBI Taxonomy" id="1123496"/>
    <lineage>
        <taxon>Bacteria</taxon>
        <taxon>Pseudomonadati</taxon>
        <taxon>Pseudomonadota</taxon>
        <taxon>Gammaproteobacteria</taxon>
        <taxon>Vibrionales</taxon>
        <taxon>Vibrionaceae</taxon>
        <taxon>Vibrio</taxon>
    </lineage>
</organism>
<keyword evidence="3" id="KW-1185">Reference proteome</keyword>
<dbReference type="Proteomes" id="UP001304071">
    <property type="component" value="Chromosome 1"/>
</dbReference>
<sequence>MSSNFEPITTDLIPGASHWSLVVPKGHVIRFTDVQGGANLSVLFYNPKNLLERYNAPDTLKCQHTFKLTTGNCLYSDMGRVFASIVRDDTGWIDTVTGVANKAKVAAQWGDRDYQHERNHWKQNGYDSLVVEVAKYGLGQRDLAANLNLFTKVSTDSEGFMHFAEGHSKAGDVIELRIEMDTLVVLTTCPHPMNPAEKYPYKPVEIAVAKADPMTEDDVCLNSREENRRGFENNRRYHMTSSILEH</sequence>
<gene>
    <name evidence="2" type="ORF">R8Z52_11005</name>
</gene>